<feature type="chain" id="PRO_5042798832" description="Chalcone isomerase domain-containing protein" evidence="1">
    <location>
        <begin position="22"/>
        <end position="190"/>
    </location>
</feature>
<name>A0AAP8MV16_9VIBR</name>
<evidence type="ECO:0008006" key="6">
    <source>
        <dbReference type="Google" id="ProtNLM"/>
    </source>
</evidence>
<dbReference type="EMBL" id="CP016177">
    <property type="protein sequence ID" value="ANO33189.1"/>
    <property type="molecule type" value="Genomic_DNA"/>
</dbReference>
<evidence type="ECO:0000313" key="3">
    <source>
        <dbReference type="EMBL" id="PMP09847.1"/>
    </source>
</evidence>
<reference evidence="3" key="3">
    <citation type="submission" date="2016-07" db="EMBL/GenBank/DDBJ databases">
        <authorList>
            <person name="Kauffman K."/>
            <person name="Arevalo P."/>
            <person name="Polz M.F."/>
        </authorList>
    </citation>
    <scope>NUCLEOTIDE SEQUENCE</scope>
    <source>
        <strain evidence="3">10N.222.49.A5</strain>
    </source>
</reference>
<reference evidence="5" key="2">
    <citation type="submission" date="2016-07" db="EMBL/GenBank/DDBJ databases">
        <title>Nontailed viruses are major unrecognized killers of bacteria in the ocean.</title>
        <authorList>
            <person name="Kauffman K."/>
            <person name="Hussain F."/>
            <person name="Yang J."/>
            <person name="Arevalo P."/>
            <person name="Brown J."/>
            <person name="Cutler M."/>
            <person name="Kelly L."/>
            <person name="Polz M.F."/>
        </authorList>
    </citation>
    <scope>NUCLEOTIDE SEQUENCE [LARGE SCALE GENOMIC DNA]</scope>
    <source>
        <strain evidence="5">10N.222.49.A5</strain>
    </source>
</reference>
<gene>
    <name evidence="2" type="ORF">A6E01_08185</name>
    <name evidence="3" type="ORF">BCS93_11945</name>
</gene>
<evidence type="ECO:0000313" key="2">
    <source>
        <dbReference type="EMBL" id="ANO33189.1"/>
    </source>
</evidence>
<evidence type="ECO:0000256" key="1">
    <source>
        <dbReference type="SAM" id="SignalP"/>
    </source>
</evidence>
<dbReference type="RefSeq" id="WP_017027666.1">
    <property type="nucleotide sequence ID" value="NZ_CP016177.1"/>
</dbReference>
<feature type="signal peptide" evidence="1">
    <location>
        <begin position="1"/>
        <end position="21"/>
    </location>
</feature>
<dbReference type="Proteomes" id="UP000235611">
    <property type="component" value="Unassembled WGS sequence"/>
</dbReference>
<keyword evidence="1" id="KW-0732">Signal</keyword>
<dbReference type="EMBL" id="MDBO01000079">
    <property type="protein sequence ID" value="PMP09847.1"/>
    <property type="molecule type" value="Genomic_DNA"/>
</dbReference>
<dbReference type="Proteomes" id="UP000092018">
    <property type="component" value="Chromosome 1"/>
</dbReference>
<reference evidence="2 4" key="1">
    <citation type="submission" date="2016-06" db="EMBL/GenBank/DDBJ databases">
        <title>Adaptive Radiation by Waves of Gene Transfer Leads to Fine-Scale Resource Partitioning in Marine Microbes.</title>
        <authorList>
            <person name="Hehemann J.-H."/>
            <person name="Arevalo P."/>
            <person name="Datta M.S."/>
            <person name="Yu X."/>
            <person name="Corzett C."/>
            <person name="Henschel A."/>
            <person name="Preheim S.P."/>
            <person name="Timberlake S."/>
            <person name="Alm E.J."/>
            <person name="Polz M.F."/>
        </authorList>
    </citation>
    <scope>NUCLEOTIDE SEQUENCE [LARGE SCALE GENOMIC DNA]</scope>
    <source>
        <strain evidence="2 4">FF50</strain>
    </source>
</reference>
<evidence type="ECO:0000313" key="4">
    <source>
        <dbReference type="Proteomes" id="UP000092018"/>
    </source>
</evidence>
<protein>
    <recommendedName>
        <fullName evidence="6">Chalcone isomerase domain-containing protein</fullName>
    </recommendedName>
</protein>
<dbReference type="AlphaFoldDB" id="A0AAP8MV16"/>
<reference evidence="3" key="4">
    <citation type="journal article" date="2018" name="Nature">
        <title>A major lineage of non-tailed dsDNA viruses as unrecognized killers of marine bacteria.</title>
        <authorList>
            <person name="Kauffman K.M."/>
            <person name="Hussain F.A."/>
            <person name="Yang J."/>
            <person name="Arevalo P."/>
            <person name="Brown J.M."/>
            <person name="Chang W.K."/>
            <person name="VanInsberghe D."/>
            <person name="Elsherbini J."/>
            <person name="Sharma R.S."/>
            <person name="Cutler M.B."/>
            <person name="Kelly L."/>
            <person name="Polz M.F."/>
        </authorList>
    </citation>
    <scope>NUCLEOTIDE SEQUENCE</scope>
    <source>
        <strain evidence="3">10N.222.49.A5</strain>
    </source>
</reference>
<accession>A0AAP8MV16</accession>
<sequence length="190" mass="21434">MRLITLKALLLVSLTSFGAVASEVQDNSNNIDVVNGWTHWPTVGSADLNFMFFDVYTSELRAPDGVYTVDNDITPHPIALAITYERNISKKHLLKETKKQWLHLGYSPTDSEQWTERLDAIYPDVATGEQLVYITDGQTGSFLYITQDGATQLRGTITNEALNDAFLAIWLSPNTEYPKHRQQLIGMNQR</sequence>
<dbReference type="KEGG" id="vbr:A6E01_08185"/>
<evidence type="ECO:0000313" key="5">
    <source>
        <dbReference type="Proteomes" id="UP000235611"/>
    </source>
</evidence>
<proteinExistence type="predicted"/>
<organism evidence="3 5">
    <name type="scientific">Vibrio breoganii</name>
    <dbReference type="NCBI Taxonomy" id="553239"/>
    <lineage>
        <taxon>Bacteria</taxon>
        <taxon>Pseudomonadati</taxon>
        <taxon>Pseudomonadota</taxon>
        <taxon>Gammaproteobacteria</taxon>
        <taxon>Vibrionales</taxon>
        <taxon>Vibrionaceae</taxon>
        <taxon>Vibrio</taxon>
    </lineage>
</organism>